<dbReference type="PANTHER" id="PTHR30258:SF1">
    <property type="entry name" value="PROTEIN TRANSPORT PROTEIN HOFB HOMOLOG"/>
    <property type="match status" value="1"/>
</dbReference>
<accession>A0A940YEZ6</accession>
<dbReference type="AlphaFoldDB" id="A0A940YEZ6"/>
<evidence type="ECO:0000256" key="3">
    <source>
        <dbReference type="ARBA" id="ARBA00022840"/>
    </source>
</evidence>
<feature type="domain" description="Bacterial type II secretion system protein E" evidence="4">
    <location>
        <begin position="422"/>
        <end position="436"/>
    </location>
</feature>
<dbReference type="InterPro" id="IPR037257">
    <property type="entry name" value="T2SS_E_N_sf"/>
</dbReference>
<dbReference type="Gene3D" id="3.30.450.90">
    <property type="match status" value="1"/>
</dbReference>
<dbReference type="SUPFAM" id="SSF160246">
    <property type="entry name" value="EspE N-terminal domain-like"/>
    <property type="match status" value="1"/>
</dbReference>
<evidence type="ECO:0000256" key="1">
    <source>
        <dbReference type="ARBA" id="ARBA00006611"/>
    </source>
</evidence>
<evidence type="ECO:0000313" key="6">
    <source>
        <dbReference type="Proteomes" id="UP000676246"/>
    </source>
</evidence>
<dbReference type="InterPro" id="IPR003593">
    <property type="entry name" value="AAA+_ATPase"/>
</dbReference>
<dbReference type="Proteomes" id="UP000676246">
    <property type="component" value="Unassembled WGS sequence"/>
</dbReference>
<evidence type="ECO:0000313" key="5">
    <source>
        <dbReference type="EMBL" id="MBQ0933340.1"/>
    </source>
</evidence>
<sequence length="628" mass="69237">MLQQKIVTPEQLATALDTQSRMPMVRIGEALVALGYISQQQLEAALDQQRSNKGLPLGELLVNRGDIKRHELRTALARKMGYPVVDVEAYPIDPAVISRLPLGAARRLLAVPLSEMNGRLVLAIDDPSKRQAIDEIEFITQSKVMPVLPIQEDMALLVQSIYARHGITEATATATLEGSGMAALDEGGTGKLLAALEDAPQERDLVEDKPVEQSDNSLVRLINTMIYEAHQQNVSDIHIEAQPGREKVRIRFRRDGVLRPYLELPHTYRQALLARIKIMCDLDISERRRPQDGKINFARFVPSCPIELRVATIPTNNNLEDAVLRILASAKPIPLANLGLSPANRSALVRAIERPYGMVLCVGPTGSGKTTTLHSAMAEINTPDRKIWTAEDPVEITQAGLRQVQVNPKIDWTFARALRAFLRADPDVIMVGEIRDAETAQIAVESSLTGHLVMSTLHTNSAAETVTRLLDMGMDPFNFADSLLAVLAQRLVRRICPKCRQSTPIGAEPLQELVDDYLHAWGEAENRPNPDALIADWTTRFGRDGKLLAWRSPGCDHCEGSGFRGRAGLHELLSVSRGVRHLIQTGSRAELIQAQAIAEGMRTLRQDGIEKVLQGITTIEEVRATSNT</sequence>
<dbReference type="GO" id="GO:0016887">
    <property type="term" value="F:ATP hydrolysis activity"/>
    <property type="evidence" value="ECO:0007669"/>
    <property type="project" value="TreeGrafter"/>
</dbReference>
<dbReference type="PROSITE" id="PS00662">
    <property type="entry name" value="T2SP_E"/>
    <property type="match status" value="1"/>
</dbReference>
<dbReference type="Pfam" id="PF05157">
    <property type="entry name" value="MshEN"/>
    <property type="match status" value="1"/>
</dbReference>
<dbReference type="EMBL" id="JAGQDD010000027">
    <property type="protein sequence ID" value="MBQ0933340.1"/>
    <property type="molecule type" value="Genomic_DNA"/>
</dbReference>
<dbReference type="InterPro" id="IPR001482">
    <property type="entry name" value="T2SS/T4SS_dom"/>
</dbReference>
<keyword evidence="3" id="KW-0067">ATP-binding</keyword>
<dbReference type="Gene3D" id="3.40.50.300">
    <property type="entry name" value="P-loop containing nucleotide triphosphate hydrolases"/>
    <property type="match status" value="1"/>
</dbReference>
<name>A0A940YEZ6_9BURK</name>
<dbReference type="GO" id="GO:0005524">
    <property type="term" value="F:ATP binding"/>
    <property type="evidence" value="ECO:0007669"/>
    <property type="project" value="UniProtKB-KW"/>
</dbReference>
<dbReference type="Pfam" id="PF00437">
    <property type="entry name" value="T2SSE"/>
    <property type="match status" value="1"/>
</dbReference>
<evidence type="ECO:0000256" key="2">
    <source>
        <dbReference type="ARBA" id="ARBA00022741"/>
    </source>
</evidence>
<keyword evidence="6" id="KW-1185">Reference proteome</keyword>
<organism evidence="5 6">
    <name type="scientific">Ideonella alba</name>
    <dbReference type="NCBI Taxonomy" id="2824118"/>
    <lineage>
        <taxon>Bacteria</taxon>
        <taxon>Pseudomonadati</taxon>
        <taxon>Pseudomonadota</taxon>
        <taxon>Betaproteobacteria</taxon>
        <taxon>Burkholderiales</taxon>
        <taxon>Sphaerotilaceae</taxon>
        <taxon>Ideonella</taxon>
    </lineage>
</organism>
<dbReference type="SMART" id="SM00382">
    <property type="entry name" value="AAA"/>
    <property type="match status" value="1"/>
</dbReference>
<dbReference type="InterPro" id="IPR007831">
    <property type="entry name" value="T2SS_GspE_N"/>
</dbReference>
<keyword evidence="2" id="KW-0547">Nucleotide-binding</keyword>
<dbReference type="GO" id="GO:0005886">
    <property type="term" value="C:plasma membrane"/>
    <property type="evidence" value="ECO:0007669"/>
    <property type="project" value="TreeGrafter"/>
</dbReference>
<evidence type="ECO:0000259" key="4">
    <source>
        <dbReference type="PROSITE" id="PS00662"/>
    </source>
</evidence>
<dbReference type="InterPro" id="IPR027417">
    <property type="entry name" value="P-loop_NTPase"/>
</dbReference>
<comment type="caution">
    <text evidence="5">The sequence shown here is derived from an EMBL/GenBank/DDBJ whole genome shotgun (WGS) entry which is preliminary data.</text>
</comment>
<comment type="similarity">
    <text evidence="1">Belongs to the GSP E family.</text>
</comment>
<gene>
    <name evidence="5" type="primary">tadA</name>
    <name evidence="5" type="ORF">KAK03_22940</name>
</gene>
<dbReference type="SUPFAM" id="SSF52540">
    <property type="entry name" value="P-loop containing nucleoside triphosphate hydrolases"/>
    <property type="match status" value="1"/>
</dbReference>
<dbReference type="CDD" id="cd01129">
    <property type="entry name" value="PulE-GspE-like"/>
    <property type="match status" value="1"/>
</dbReference>
<protein>
    <submittedName>
        <fullName evidence="5">Flp pilus assembly complex ATPase component TadA</fullName>
    </submittedName>
</protein>
<dbReference type="PANTHER" id="PTHR30258">
    <property type="entry name" value="TYPE II SECRETION SYSTEM PROTEIN GSPE-RELATED"/>
    <property type="match status" value="1"/>
</dbReference>
<proteinExistence type="inferred from homology"/>
<reference evidence="5 6" key="1">
    <citation type="submission" date="2021-04" db="EMBL/GenBank/DDBJ databases">
        <title>The genome sequence of Ideonella sp. 3Y2.</title>
        <authorList>
            <person name="Liu Y."/>
        </authorList>
    </citation>
    <scope>NUCLEOTIDE SEQUENCE [LARGE SCALE GENOMIC DNA]</scope>
    <source>
        <strain evidence="5 6">3Y2</strain>
    </source>
</reference>
<dbReference type="Gene3D" id="3.30.300.160">
    <property type="entry name" value="Type II secretion system, protein E, N-terminal domain"/>
    <property type="match status" value="1"/>
</dbReference>